<dbReference type="OrthoDB" id="6260135at2759"/>
<gene>
    <name evidence="2" type="ORF">DILT_LOCUS15952</name>
</gene>
<reference evidence="2 3" key="1">
    <citation type="submission" date="2018-11" db="EMBL/GenBank/DDBJ databases">
        <authorList>
            <consortium name="Pathogen Informatics"/>
        </authorList>
    </citation>
    <scope>NUCLEOTIDE SEQUENCE [LARGE SCALE GENOMIC DNA]</scope>
</reference>
<dbReference type="AlphaFoldDB" id="A0A3P7QMU8"/>
<feature type="region of interest" description="Disordered" evidence="1">
    <location>
        <begin position="86"/>
        <end position="107"/>
    </location>
</feature>
<feature type="compositionally biased region" description="Polar residues" evidence="1">
    <location>
        <begin position="93"/>
        <end position="107"/>
    </location>
</feature>
<evidence type="ECO:0000256" key="1">
    <source>
        <dbReference type="SAM" id="MobiDB-lite"/>
    </source>
</evidence>
<dbReference type="Proteomes" id="UP000281553">
    <property type="component" value="Unassembled WGS sequence"/>
</dbReference>
<proteinExistence type="predicted"/>
<accession>A0A3P7QMU8</accession>
<organism evidence="2 3">
    <name type="scientific">Dibothriocephalus latus</name>
    <name type="common">Fish tapeworm</name>
    <name type="synonym">Diphyllobothrium latum</name>
    <dbReference type="NCBI Taxonomy" id="60516"/>
    <lineage>
        <taxon>Eukaryota</taxon>
        <taxon>Metazoa</taxon>
        <taxon>Spiralia</taxon>
        <taxon>Lophotrochozoa</taxon>
        <taxon>Platyhelminthes</taxon>
        <taxon>Cestoda</taxon>
        <taxon>Eucestoda</taxon>
        <taxon>Diphyllobothriidea</taxon>
        <taxon>Diphyllobothriidae</taxon>
        <taxon>Dibothriocephalus</taxon>
    </lineage>
</organism>
<evidence type="ECO:0000313" key="2">
    <source>
        <dbReference type="EMBL" id="VDN32316.1"/>
    </source>
</evidence>
<name>A0A3P7QMU8_DIBLA</name>
<evidence type="ECO:0000313" key="3">
    <source>
        <dbReference type="Proteomes" id="UP000281553"/>
    </source>
</evidence>
<protein>
    <submittedName>
        <fullName evidence="2">Uncharacterized protein</fullName>
    </submittedName>
</protein>
<keyword evidence="3" id="KW-1185">Reference proteome</keyword>
<dbReference type="EMBL" id="UYRU01081977">
    <property type="protein sequence ID" value="VDN32316.1"/>
    <property type="molecule type" value="Genomic_DNA"/>
</dbReference>
<sequence length="165" mass="18277">MISESEIHPRTAARPLSSISIIVDRLKSARLQDTFDVLNKPESEPEILKVSRRAKAVNFTSDTSEAYWPDMVGCPVSTCVAGFKGQPEEPLQRSPNFGTNTSPTISESELDDDSNFWVSTLYCLSCLPLSARFQSVSLCGISSKRRSRLFTAYVSRITLSLYVSS</sequence>